<evidence type="ECO:0000256" key="3">
    <source>
        <dbReference type="PIRSR" id="PIRSR600101-2"/>
    </source>
</evidence>
<feature type="binding site" evidence="3">
    <location>
        <position position="453"/>
    </location>
    <ligand>
        <name>L-glutamate</name>
        <dbReference type="ChEBI" id="CHEBI:29985"/>
    </ligand>
</feature>
<dbReference type="GO" id="GO:0036374">
    <property type="term" value="F:glutathione hydrolase activity"/>
    <property type="evidence" value="ECO:0007669"/>
    <property type="project" value="InterPro"/>
</dbReference>
<dbReference type="GO" id="GO:0005886">
    <property type="term" value="C:plasma membrane"/>
    <property type="evidence" value="ECO:0007669"/>
    <property type="project" value="TreeGrafter"/>
</dbReference>
<gene>
    <name evidence="4" type="ORF">B4U79_05725</name>
</gene>
<dbReference type="InterPro" id="IPR043137">
    <property type="entry name" value="GGT_ssub_C"/>
</dbReference>
<feature type="binding site" evidence="3">
    <location>
        <begin position="377"/>
        <end position="379"/>
    </location>
    <ligand>
        <name>L-glutamate</name>
        <dbReference type="ChEBI" id="CHEBI:29985"/>
    </ligand>
</feature>
<dbReference type="OrthoDB" id="1081007at2759"/>
<comment type="caution">
    <text evidence="4">The sequence shown here is derived from an EMBL/GenBank/DDBJ whole genome shotgun (WGS) entry which is preliminary data.</text>
</comment>
<feature type="non-terminal residue" evidence="4">
    <location>
        <position position="547"/>
    </location>
</feature>
<evidence type="ECO:0000256" key="1">
    <source>
        <dbReference type="ARBA" id="ARBA00084097"/>
    </source>
</evidence>
<feature type="binding site" evidence="3">
    <location>
        <position position="84"/>
    </location>
    <ligand>
        <name>L-glutamate</name>
        <dbReference type="ChEBI" id="CHEBI:29985"/>
    </ligand>
</feature>
<keyword evidence="1" id="KW-1202">Platelet aggregation activating toxin</keyword>
<dbReference type="PANTHER" id="PTHR11686:SF9">
    <property type="entry name" value="RE13973P"/>
    <property type="match status" value="1"/>
</dbReference>
<dbReference type="GO" id="GO:0006751">
    <property type="term" value="P:glutathione catabolic process"/>
    <property type="evidence" value="ECO:0007669"/>
    <property type="project" value="InterPro"/>
</dbReference>
<dbReference type="Gene3D" id="1.10.246.130">
    <property type="match status" value="1"/>
</dbReference>
<name>A0A3S3RE48_9ACAR</name>
<keyword evidence="5" id="KW-1185">Reference proteome</keyword>
<keyword evidence="1" id="KW-0800">Toxin</keyword>
<dbReference type="STRING" id="1965070.A0A3S3RE48"/>
<keyword evidence="1" id="KW-1199">Hemostasis impairing toxin</keyword>
<dbReference type="InterPro" id="IPR043138">
    <property type="entry name" value="GGT_lsub"/>
</dbReference>
<dbReference type="Proteomes" id="UP000285301">
    <property type="component" value="Unassembled WGS sequence"/>
</dbReference>
<protein>
    <submittedName>
        <fullName evidence="4">Gamma-glutamyltranspeptidase 1-like isoform X2</fullName>
    </submittedName>
</protein>
<dbReference type="EMBL" id="NCKU01015295">
    <property type="protein sequence ID" value="RWR99408.1"/>
    <property type="molecule type" value="Genomic_DNA"/>
</dbReference>
<evidence type="ECO:0000313" key="5">
    <source>
        <dbReference type="Proteomes" id="UP000285301"/>
    </source>
</evidence>
<dbReference type="NCBIfam" id="TIGR00066">
    <property type="entry name" value="g_glut_trans"/>
    <property type="match status" value="1"/>
</dbReference>
<dbReference type="AlphaFoldDB" id="A0A3S3RE48"/>
<feature type="binding site" evidence="3">
    <location>
        <position position="401"/>
    </location>
    <ligand>
        <name>L-glutamate</name>
        <dbReference type="ChEBI" id="CHEBI:29985"/>
    </ligand>
</feature>
<dbReference type="PANTHER" id="PTHR11686">
    <property type="entry name" value="GAMMA GLUTAMYL TRANSPEPTIDASE"/>
    <property type="match status" value="1"/>
</dbReference>
<accession>A0A3S3RE48</accession>
<dbReference type="FunFam" id="1.10.246.130:FF:000001">
    <property type="entry name" value="Gamma-glutamyltransferase 5 isoform 1"/>
    <property type="match status" value="1"/>
</dbReference>
<feature type="binding site" evidence="3">
    <location>
        <begin position="429"/>
        <end position="430"/>
    </location>
    <ligand>
        <name>L-glutamate</name>
        <dbReference type="ChEBI" id="CHEBI:29985"/>
    </ligand>
</feature>
<feature type="active site" description="Nucleophile" evidence="2">
    <location>
        <position position="359"/>
    </location>
</feature>
<proteinExistence type="predicted"/>
<dbReference type="FunFam" id="3.60.20.40:FF:000001">
    <property type="entry name" value="Gamma-glutamyltranspeptidase 1"/>
    <property type="match status" value="1"/>
</dbReference>
<evidence type="ECO:0000256" key="2">
    <source>
        <dbReference type="PIRSR" id="PIRSR600101-1"/>
    </source>
</evidence>
<sequence length="547" mass="60637">SFLPNFLSHSDYKKFDTAAVSTDAPYCADVGRDALKKNGTAIDAAIAVLLCMGVVLPHSMGLGGGCLINYYDASTKKATVFDGRETAPLNARADMFHGDPSLARLGPLSVAVPGELRAYWEAHQKYGRLAWKTLFDGAVKIAEEGFRVNDHLANALKVSENIVKTSSLRHFFINPATNEIYKKDEILKRELLAKTLRKLSTSSPKFFYNGKMMKIIVDELRNFGSIITRKDFKSYKVSVYDALTTQLDDMLIYGTMPPGSGVLFAFILKLMSQFKQLFSNAKNNFEQAVLYNHLLVEVFKHTFSRRALLGDRKFDDISEVMRNLTSNEYLKFVKSRIVENRTFEPSYYGDVFMKDDHGTAHVSVIDQFGNAAAVSTTINRYFGSSIVSPSTGILFNNEMDDFSSPNITNEFGVVPTRLNRIAPGKRPMSSMCPSILVNVKSRLPILVVGGAGGTQITTGVASVALRTLLFDDTIKSAIDAPRLHHQLLPDVITYEHNFPQNIIKNLEEIGHKSKMLVGRSSVIVGIHRNQNGKITANSDYRKGGSIS</sequence>
<dbReference type="Gene3D" id="3.60.20.40">
    <property type="match status" value="1"/>
</dbReference>
<evidence type="ECO:0000313" key="4">
    <source>
        <dbReference type="EMBL" id="RWR99408.1"/>
    </source>
</evidence>
<dbReference type="Pfam" id="PF01019">
    <property type="entry name" value="G_glu_transpept"/>
    <property type="match status" value="1"/>
</dbReference>
<dbReference type="InterPro" id="IPR029055">
    <property type="entry name" value="Ntn_hydrolases_N"/>
</dbReference>
<organism evidence="4 5">
    <name type="scientific">Dinothrombium tinctorium</name>
    <dbReference type="NCBI Taxonomy" id="1965070"/>
    <lineage>
        <taxon>Eukaryota</taxon>
        <taxon>Metazoa</taxon>
        <taxon>Ecdysozoa</taxon>
        <taxon>Arthropoda</taxon>
        <taxon>Chelicerata</taxon>
        <taxon>Arachnida</taxon>
        <taxon>Acari</taxon>
        <taxon>Acariformes</taxon>
        <taxon>Trombidiformes</taxon>
        <taxon>Prostigmata</taxon>
        <taxon>Anystina</taxon>
        <taxon>Parasitengona</taxon>
        <taxon>Trombidioidea</taxon>
        <taxon>Trombidiidae</taxon>
        <taxon>Dinothrombium</taxon>
    </lineage>
</organism>
<reference evidence="4 5" key="1">
    <citation type="journal article" date="2018" name="Gigascience">
        <title>Genomes of trombidid mites reveal novel predicted allergens and laterally-transferred genes associated with secondary metabolism.</title>
        <authorList>
            <person name="Dong X."/>
            <person name="Chaisiri K."/>
            <person name="Xia D."/>
            <person name="Armstrong S.D."/>
            <person name="Fang Y."/>
            <person name="Donnelly M.J."/>
            <person name="Kadowaki T."/>
            <person name="McGarry J.W."/>
            <person name="Darby A.C."/>
            <person name="Makepeace B.L."/>
        </authorList>
    </citation>
    <scope>NUCLEOTIDE SEQUENCE [LARGE SCALE GENOMIC DNA]</scope>
    <source>
        <strain evidence="4">UoL-WK</strain>
    </source>
</reference>
<dbReference type="SUPFAM" id="SSF56235">
    <property type="entry name" value="N-terminal nucleophile aminohydrolases (Ntn hydrolases)"/>
    <property type="match status" value="1"/>
</dbReference>
<feature type="non-terminal residue" evidence="4">
    <location>
        <position position="1"/>
    </location>
</feature>
<dbReference type="PRINTS" id="PR01210">
    <property type="entry name" value="GGTRANSPTASE"/>
</dbReference>
<dbReference type="InterPro" id="IPR000101">
    <property type="entry name" value="GGT_peptidase"/>
</dbReference>